<protein>
    <recommendedName>
        <fullName evidence="6">Xylanolytic transcriptional activator regulatory domain-containing protein</fullName>
    </recommendedName>
</protein>
<evidence type="ECO:0000256" key="1">
    <source>
        <dbReference type="ARBA" id="ARBA00022833"/>
    </source>
</evidence>
<dbReference type="CDD" id="cd12148">
    <property type="entry name" value="fungal_TF_MHR"/>
    <property type="match status" value="1"/>
</dbReference>
<dbReference type="Pfam" id="PF04082">
    <property type="entry name" value="Fungal_trans"/>
    <property type="match status" value="1"/>
</dbReference>
<gene>
    <name evidence="7" type="ORF">N7509_009762</name>
</gene>
<dbReference type="GeneID" id="81373379"/>
<dbReference type="PANTHER" id="PTHR47171:SF3">
    <property type="entry name" value="FARA-RELATED"/>
    <property type="match status" value="1"/>
</dbReference>
<dbReference type="InterPro" id="IPR052073">
    <property type="entry name" value="Amide_Lactam_Regulators"/>
</dbReference>
<keyword evidence="8" id="KW-1185">Reference proteome</keyword>
<evidence type="ECO:0000256" key="2">
    <source>
        <dbReference type="ARBA" id="ARBA00023015"/>
    </source>
</evidence>
<dbReference type="GO" id="GO:0008270">
    <property type="term" value="F:zinc ion binding"/>
    <property type="evidence" value="ECO:0007669"/>
    <property type="project" value="InterPro"/>
</dbReference>
<proteinExistence type="predicted"/>
<dbReference type="OrthoDB" id="4161332at2759"/>
<feature type="domain" description="Xylanolytic transcriptional activator regulatory" evidence="6">
    <location>
        <begin position="7"/>
        <end position="76"/>
    </location>
</feature>
<evidence type="ECO:0000256" key="4">
    <source>
        <dbReference type="ARBA" id="ARBA00023163"/>
    </source>
</evidence>
<reference evidence="7" key="1">
    <citation type="submission" date="2022-12" db="EMBL/GenBank/DDBJ databases">
        <authorList>
            <person name="Petersen C."/>
        </authorList>
    </citation>
    <scope>NUCLEOTIDE SEQUENCE</scope>
    <source>
        <strain evidence="7">IBT 29677</strain>
    </source>
</reference>
<evidence type="ECO:0000259" key="6">
    <source>
        <dbReference type="SMART" id="SM00906"/>
    </source>
</evidence>
<dbReference type="RefSeq" id="XP_056485019.1">
    <property type="nucleotide sequence ID" value="XM_056634399.1"/>
</dbReference>
<evidence type="ECO:0000256" key="5">
    <source>
        <dbReference type="ARBA" id="ARBA00023242"/>
    </source>
</evidence>
<accession>A0A9W9VQ35</accession>
<name>A0A9W9VQ35_9EURO</name>
<keyword evidence="2" id="KW-0805">Transcription regulation</keyword>
<dbReference type="Proteomes" id="UP001147747">
    <property type="component" value="Unassembled WGS sequence"/>
</dbReference>
<keyword evidence="4" id="KW-0804">Transcription</keyword>
<comment type="caution">
    <text evidence="7">The sequence shown here is derived from an EMBL/GenBank/DDBJ whole genome shotgun (WGS) entry which is preliminary data.</text>
</comment>
<keyword evidence="3" id="KW-0238">DNA-binding</keyword>
<dbReference type="GO" id="GO:0006351">
    <property type="term" value="P:DNA-templated transcription"/>
    <property type="evidence" value="ECO:0007669"/>
    <property type="project" value="InterPro"/>
</dbReference>
<dbReference type="AlphaFoldDB" id="A0A9W9VQ35"/>
<organism evidence="7 8">
    <name type="scientific">Penicillium cosmopolitanum</name>
    <dbReference type="NCBI Taxonomy" id="1131564"/>
    <lineage>
        <taxon>Eukaryota</taxon>
        <taxon>Fungi</taxon>
        <taxon>Dikarya</taxon>
        <taxon>Ascomycota</taxon>
        <taxon>Pezizomycotina</taxon>
        <taxon>Eurotiomycetes</taxon>
        <taxon>Eurotiomycetidae</taxon>
        <taxon>Eurotiales</taxon>
        <taxon>Aspergillaceae</taxon>
        <taxon>Penicillium</taxon>
    </lineage>
</organism>
<evidence type="ECO:0000313" key="7">
    <source>
        <dbReference type="EMBL" id="KAJ5387221.1"/>
    </source>
</evidence>
<dbReference type="InterPro" id="IPR007219">
    <property type="entry name" value="XnlR_reg_dom"/>
</dbReference>
<keyword evidence="5" id="KW-0539">Nucleus</keyword>
<dbReference type="EMBL" id="JAPZBU010000009">
    <property type="protein sequence ID" value="KAJ5387221.1"/>
    <property type="molecule type" value="Genomic_DNA"/>
</dbReference>
<dbReference type="SMART" id="SM00906">
    <property type="entry name" value="Fungal_trans"/>
    <property type="match status" value="1"/>
</dbReference>
<reference evidence="7" key="2">
    <citation type="journal article" date="2023" name="IMA Fungus">
        <title>Comparative genomic study of the Penicillium genus elucidates a diverse pangenome and 15 lateral gene transfer events.</title>
        <authorList>
            <person name="Petersen C."/>
            <person name="Sorensen T."/>
            <person name="Nielsen M.R."/>
            <person name="Sondergaard T.E."/>
            <person name="Sorensen J.L."/>
            <person name="Fitzpatrick D.A."/>
            <person name="Frisvad J.C."/>
            <person name="Nielsen K.L."/>
        </authorList>
    </citation>
    <scope>NUCLEOTIDE SEQUENCE</scope>
    <source>
        <strain evidence="7">IBT 29677</strain>
    </source>
</reference>
<evidence type="ECO:0000256" key="3">
    <source>
        <dbReference type="ARBA" id="ARBA00023125"/>
    </source>
</evidence>
<evidence type="ECO:0000313" key="8">
    <source>
        <dbReference type="Proteomes" id="UP001147747"/>
    </source>
</evidence>
<dbReference type="PANTHER" id="PTHR47171">
    <property type="entry name" value="FARA-RELATED"/>
    <property type="match status" value="1"/>
</dbReference>
<keyword evidence="1" id="KW-0862">Zinc</keyword>
<sequence>MVEQRHTWFWVYQAIGLAQGLGLHRTMEHSPQHKFWARIWWCCVVRDRLIALGTGRPMHINSLDCNVPMLSYSDLEEEGDDDEQLRVKAIFIDLLKLCRCTEVVLSLFTAAADHQPDQIDLCKDMLHHWVSNLDPSSRLSDECFMNTARQGADAAYKILLHLLHKSETSM</sequence>
<dbReference type="GO" id="GO:0003677">
    <property type="term" value="F:DNA binding"/>
    <property type="evidence" value="ECO:0007669"/>
    <property type="project" value="UniProtKB-KW"/>
</dbReference>